<dbReference type="KEGG" id="blag:BLTE_30170"/>
<dbReference type="InterPro" id="IPR013096">
    <property type="entry name" value="Cupin_2"/>
</dbReference>
<dbReference type="EMBL" id="AP018907">
    <property type="protein sequence ID" value="BBF94332.1"/>
    <property type="molecule type" value="Genomic_DNA"/>
</dbReference>
<dbReference type="AlphaFoldDB" id="A0A348G449"/>
<name>A0A348G449_9HYPH</name>
<dbReference type="Gene3D" id="2.60.120.10">
    <property type="entry name" value="Jelly Rolls"/>
    <property type="match status" value="1"/>
</dbReference>
<evidence type="ECO:0000259" key="1">
    <source>
        <dbReference type="Pfam" id="PF07883"/>
    </source>
</evidence>
<protein>
    <recommendedName>
        <fullName evidence="1">Cupin type-2 domain-containing protein</fullName>
    </recommendedName>
</protein>
<dbReference type="InterPro" id="IPR014710">
    <property type="entry name" value="RmlC-like_jellyroll"/>
</dbReference>
<reference evidence="2 3" key="1">
    <citation type="submission" date="2018-08" db="EMBL/GenBank/DDBJ databases">
        <title>Complete genome sequencing of Blastochloris tepida GI.</title>
        <authorList>
            <person name="Tsukatani Y."/>
            <person name="Mori H."/>
        </authorList>
    </citation>
    <scope>NUCLEOTIDE SEQUENCE [LARGE SCALE GENOMIC DNA]</scope>
    <source>
        <strain evidence="2 3">GI</strain>
    </source>
</reference>
<evidence type="ECO:0000313" key="2">
    <source>
        <dbReference type="EMBL" id="BBF94332.1"/>
    </source>
</evidence>
<proteinExistence type="predicted"/>
<dbReference type="InterPro" id="IPR011051">
    <property type="entry name" value="RmlC_Cupin_sf"/>
</dbReference>
<evidence type="ECO:0000313" key="3">
    <source>
        <dbReference type="Proteomes" id="UP000266934"/>
    </source>
</evidence>
<gene>
    <name evidence="2" type="ORF">BLTE_30170</name>
</gene>
<dbReference type="SUPFAM" id="SSF51182">
    <property type="entry name" value="RmlC-like cupins"/>
    <property type="match status" value="1"/>
</dbReference>
<dbReference type="CDD" id="cd06981">
    <property type="entry name" value="cupin_reut_a1446"/>
    <property type="match status" value="1"/>
</dbReference>
<dbReference type="Pfam" id="PF07883">
    <property type="entry name" value="Cupin_2"/>
    <property type="match status" value="1"/>
</dbReference>
<accession>A0A348G449</accession>
<sequence length="134" mass="14635">MLLTGSAQYAVAIARYTRTLPPDARAATMPPNNLFAALPAAGPDEVIETLLARGGVRIERIVSTGQASPPGFWYDQDEDEFVVLLAGAATLRFEDGRELALRPGDFVDIPAHCRHRVEVTQAEPATIWLAVFFR</sequence>
<keyword evidence="3" id="KW-1185">Reference proteome</keyword>
<feature type="domain" description="Cupin type-2" evidence="1">
    <location>
        <begin position="68"/>
        <end position="131"/>
    </location>
</feature>
<organism evidence="2 3">
    <name type="scientific">Blastochloris tepida</name>
    <dbReference type="NCBI Taxonomy" id="2233851"/>
    <lineage>
        <taxon>Bacteria</taxon>
        <taxon>Pseudomonadati</taxon>
        <taxon>Pseudomonadota</taxon>
        <taxon>Alphaproteobacteria</taxon>
        <taxon>Hyphomicrobiales</taxon>
        <taxon>Blastochloridaceae</taxon>
        <taxon>Blastochloris</taxon>
    </lineage>
</organism>
<dbReference type="Proteomes" id="UP000266934">
    <property type="component" value="Chromosome"/>
</dbReference>